<dbReference type="AlphaFoldDB" id="A0A2M7UCT7"/>
<protein>
    <submittedName>
        <fullName evidence="2">Uncharacterized protein</fullName>
    </submittedName>
</protein>
<keyword evidence="1" id="KW-0175">Coiled coil</keyword>
<evidence type="ECO:0000256" key="1">
    <source>
        <dbReference type="SAM" id="Coils"/>
    </source>
</evidence>
<dbReference type="EMBL" id="PFOE01000001">
    <property type="protein sequence ID" value="PIZ69008.1"/>
    <property type="molecule type" value="Genomic_DNA"/>
</dbReference>
<comment type="caution">
    <text evidence="2">The sequence shown here is derived from an EMBL/GenBank/DDBJ whole genome shotgun (WGS) entry which is preliminary data.</text>
</comment>
<reference evidence="3" key="1">
    <citation type="submission" date="2017-09" db="EMBL/GenBank/DDBJ databases">
        <title>Depth-based differentiation of microbial function through sediment-hosted aquifers and enrichment of novel symbionts in the deep terrestrial subsurface.</title>
        <authorList>
            <person name="Probst A.J."/>
            <person name="Ladd B."/>
            <person name="Jarett J.K."/>
            <person name="Geller-Mcgrath D.E."/>
            <person name="Sieber C.M.K."/>
            <person name="Emerson J.B."/>
            <person name="Anantharaman K."/>
            <person name="Thomas B.C."/>
            <person name="Malmstrom R."/>
            <person name="Stieglmeier M."/>
            <person name="Klingl A."/>
            <person name="Woyke T."/>
            <person name="Ryan C.M."/>
            <person name="Banfield J.F."/>
        </authorList>
    </citation>
    <scope>NUCLEOTIDE SEQUENCE [LARGE SCALE GENOMIC DNA]</scope>
</reference>
<gene>
    <name evidence="2" type="ORF">COY13_00005</name>
</gene>
<feature type="non-terminal residue" evidence="2">
    <location>
        <position position="930"/>
    </location>
</feature>
<organism evidence="2 3">
    <name type="scientific">Candidatus Roizmanbacteria bacterium CG_4_10_14_0_2_um_filter_36_35</name>
    <dbReference type="NCBI Taxonomy" id="1974822"/>
    <lineage>
        <taxon>Bacteria</taxon>
        <taxon>Candidatus Roizmaniibacteriota</taxon>
    </lineage>
</organism>
<name>A0A2M7UCT7_9BACT</name>
<feature type="coiled-coil region" evidence="1">
    <location>
        <begin position="143"/>
        <end position="170"/>
    </location>
</feature>
<evidence type="ECO:0000313" key="2">
    <source>
        <dbReference type="EMBL" id="PIZ69008.1"/>
    </source>
</evidence>
<accession>A0A2M7UCT7</accession>
<proteinExistence type="predicted"/>
<evidence type="ECO:0000313" key="3">
    <source>
        <dbReference type="Proteomes" id="UP000230177"/>
    </source>
</evidence>
<dbReference type="Proteomes" id="UP000230177">
    <property type="component" value="Unassembled WGS sequence"/>
</dbReference>
<feature type="non-terminal residue" evidence="2">
    <location>
        <position position="1"/>
    </location>
</feature>
<sequence>EIEKLRKFYRENPEESDYERDRQESFQRFTENQKKFLHNFYSPEKFKKYIEDQFTKYSDADKQKEIRDKVLDSFKNLNRQPPVEEELNRLINQSIKIEVSQGIANDLSDTINQLYLQLQLERPQKFFEEIEREDFLHGIEMIRNKISMILRNLQTNLDTLERDKDTKNAYSLKLVSKAEEPYTTMERNKDGKMQPYLRVRPLPFFKEVSLSKYVQSLTLNFNHWRHRGEYLHNGRAIFSQPGGKEGFYATLANYAEKLSGTDVDEIMMLPDGNVVYQAFILYEKFQDEEFAHQDWRHRTNQFTNQLESINTQVENQIIEQLRLLYPDIPEIRIRNAVNVAVGMSRAMFLTEPEKSAYADPTDVEGKGHPASYSTNDAMSLNVFNPLHTIMRWGGEHHWNLMYFMPIEGNKGAWDHNKLWKNMELYYNSFMKGRRELGDLGQKKLFVDEIIDFSNVGGPSKRRGWRMLQTLEGHFLYDSDGTINYPETFKAMDLIGYEAVYDFFVNQTERDKDFLSTPSAERNNWFKYIYEKYFVPLGENISFEQYMSDLGKLSEQEALRQFKEESPAINNWNEFVELTTSKMFMERALTHEVAVRFPTKFLRMDRDRFHKDGISNWRRVFELVQRETGWDRDHFNSVMKDLVTAEMLLRNDISGKIKDGLTLDKTLGLHNFEDFQYVLNKETIKELLSKHRIDEKKINEALLVYEKIKDNFLKNSFLDGDAINQRREYTFTYGLEDTDFTLMSYRAAGPRIIPRAIGDVGIMEKEVMPWIDKMPHILNDLAINGKHDFSPIIEYLRKAQEAYNAVHGTGGDLDQMYGFAYKIAGAVINYFKKDTMAKPLFGLFRMGKTNSIAAKYAGRSTAVWEWDSRDIDRFCVALESYHLLPKQPYDLASPPSPNKFHNVFIKLPFFKHPVKTPFKKRNVDFKYSAGK</sequence>